<keyword evidence="5" id="KW-1185">Reference proteome</keyword>
<feature type="region of interest" description="Disordered" evidence="1">
    <location>
        <begin position="23"/>
        <end position="57"/>
    </location>
</feature>
<dbReference type="PROSITE" id="PS51318">
    <property type="entry name" value="TAT"/>
    <property type="match status" value="1"/>
</dbReference>
<keyword evidence="2" id="KW-0812">Transmembrane</keyword>
<keyword evidence="2" id="KW-0472">Membrane</keyword>
<proteinExistence type="predicted"/>
<dbReference type="InterPro" id="IPR006311">
    <property type="entry name" value="TAT_signal"/>
</dbReference>
<dbReference type="RefSeq" id="WP_344551305.1">
    <property type="nucleotide sequence ID" value="NZ_BAAANS010000008.1"/>
</dbReference>
<evidence type="ECO:0000313" key="5">
    <source>
        <dbReference type="Proteomes" id="UP001500897"/>
    </source>
</evidence>
<protein>
    <recommendedName>
        <fullName evidence="6">LPXTG-motif cell wall-anchored protein</fullName>
    </recommendedName>
</protein>
<evidence type="ECO:0000256" key="2">
    <source>
        <dbReference type="SAM" id="Phobius"/>
    </source>
</evidence>
<feature type="chain" id="PRO_5046372637" description="LPXTG-motif cell wall-anchored protein" evidence="3">
    <location>
        <begin position="29"/>
        <end position="90"/>
    </location>
</feature>
<feature type="transmembrane region" description="Helical" evidence="2">
    <location>
        <begin position="62"/>
        <end position="81"/>
    </location>
</feature>
<evidence type="ECO:0000256" key="3">
    <source>
        <dbReference type="SAM" id="SignalP"/>
    </source>
</evidence>
<evidence type="ECO:0000313" key="4">
    <source>
        <dbReference type="EMBL" id="GAA2091840.1"/>
    </source>
</evidence>
<feature type="compositionally biased region" description="Pro residues" evidence="1">
    <location>
        <begin position="30"/>
        <end position="46"/>
    </location>
</feature>
<organism evidence="4 5">
    <name type="scientific">Kitasatospora saccharophila</name>
    <dbReference type="NCBI Taxonomy" id="407973"/>
    <lineage>
        <taxon>Bacteria</taxon>
        <taxon>Bacillati</taxon>
        <taxon>Actinomycetota</taxon>
        <taxon>Actinomycetes</taxon>
        <taxon>Kitasatosporales</taxon>
        <taxon>Streptomycetaceae</taxon>
        <taxon>Kitasatospora</taxon>
    </lineage>
</organism>
<sequence>MASVRRTALPLLAAAALLGGPAALPAAADAPPPAPSGSPTAPPVPAPSSSELARTGDATTDGVLLSLGSVLLLGGAACAVLRRHRPGDDG</sequence>
<evidence type="ECO:0000256" key="1">
    <source>
        <dbReference type="SAM" id="MobiDB-lite"/>
    </source>
</evidence>
<reference evidence="5" key="1">
    <citation type="journal article" date="2019" name="Int. J. Syst. Evol. Microbiol.">
        <title>The Global Catalogue of Microorganisms (GCM) 10K type strain sequencing project: providing services to taxonomists for standard genome sequencing and annotation.</title>
        <authorList>
            <consortium name="The Broad Institute Genomics Platform"/>
            <consortium name="The Broad Institute Genome Sequencing Center for Infectious Disease"/>
            <person name="Wu L."/>
            <person name="Ma J."/>
        </authorList>
    </citation>
    <scope>NUCLEOTIDE SEQUENCE [LARGE SCALE GENOMIC DNA]</scope>
    <source>
        <strain evidence="5">JCM 14559</strain>
    </source>
</reference>
<gene>
    <name evidence="4" type="ORF">GCM10009759_16990</name>
</gene>
<keyword evidence="2" id="KW-1133">Transmembrane helix</keyword>
<comment type="caution">
    <text evidence="4">The sequence shown here is derived from an EMBL/GenBank/DDBJ whole genome shotgun (WGS) entry which is preliminary data.</text>
</comment>
<evidence type="ECO:0008006" key="6">
    <source>
        <dbReference type="Google" id="ProtNLM"/>
    </source>
</evidence>
<accession>A0ABN2WGF9</accession>
<name>A0ABN2WGF9_9ACTN</name>
<dbReference type="Proteomes" id="UP001500897">
    <property type="component" value="Unassembled WGS sequence"/>
</dbReference>
<feature type="signal peptide" evidence="3">
    <location>
        <begin position="1"/>
        <end position="28"/>
    </location>
</feature>
<keyword evidence="3" id="KW-0732">Signal</keyword>
<dbReference type="EMBL" id="BAAANS010000008">
    <property type="protein sequence ID" value="GAA2091840.1"/>
    <property type="molecule type" value="Genomic_DNA"/>
</dbReference>